<evidence type="ECO:0000313" key="6">
    <source>
        <dbReference type="EMBL" id="MDC7784554.1"/>
    </source>
</evidence>
<keyword evidence="2" id="KW-1277">Toxin-antitoxin system</keyword>
<gene>
    <name evidence="6" type="ORF">PQJ73_02560</name>
</gene>
<dbReference type="InterPro" id="IPR051813">
    <property type="entry name" value="HepT_RNase_toxin"/>
</dbReference>
<evidence type="ECO:0000256" key="2">
    <source>
        <dbReference type="ARBA" id="ARBA00022649"/>
    </source>
</evidence>
<accession>A0ABT5J4J4</accession>
<dbReference type="InterPro" id="IPR008201">
    <property type="entry name" value="HepT-like"/>
</dbReference>
<keyword evidence="3" id="KW-0540">Nuclease</keyword>
<dbReference type="RefSeq" id="WP_272775402.1">
    <property type="nucleotide sequence ID" value="NZ_JAQQLI010000002.1"/>
</dbReference>
<reference evidence="6" key="2">
    <citation type="submission" date="2023-02" db="EMBL/GenBank/DDBJ databases">
        <authorList>
            <person name="Rayyan A."/>
            <person name="Meyer T."/>
            <person name="Kyndt J.A."/>
        </authorList>
    </citation>
    <scope>NUCLEOTIDE SEQUENCE</scope>
    <source>
        <strain evidence="6">DSM 9987</strain>
    </source>
</reference>
<dbReference type="Proteomes" id="UP001165652">
    <property type="component" value="Unassembled WGS sequence"/>
</dbReference>
<evidence type="ECO:0000256" key="3">
    <source>
        <dbReference type="ARBA" id="ARBA00022722"/>
    </source>
</evidence>
<keyword evidence="4" id="KW-0547">Nucleotide-binding</keyword>
<sequence length="118" mass="13351">MPSKSPLLALSGIATNISLARQFVAGLSFHDFRQDTKTLYAVIRCLEIVSEASRRLPPELLARHPEIPWVQIARAGNVYRHEYDGVREAMIWKTIHGALDALEVVVREELSRLSESRD</sequence>
<evidence type="ECO:0000256" key="5">
    <source>
        <dbReference type="ARBA" id="ARBA00022801"/>
    </source>
</evidence>
<evidence type="ECO:0000256" key="4">
    <source>
        <dbReference type="ARBA" id="ARBA00022741"/>
    </source>
</evidence>
<proteinExistence type="predicted"/>
<evidence type="ECO:0000256" key="1">
    <source>
        <dbReference type="ARBA" id="ARBA00022553"/>
    </source>
</evidence>
<keyword evidence="5" id="KW-0378">Hydrolase</keyword>
<reference evidence="6" key="1">
    <citation type="journal article" date="2023" name="Microbiol Resour">
        <title>Genome Sequences of Rhodoplanes serenus and Two Thermotolerant Strains, Rhodoplanes tepidamans and 'Rhodoplanes cryptolactis,' Further Refine the Genus.</title>
        <authorList>
            <person name="Rayyan A.A."/>
            <person name="Kyndt J.A."/>
        </authorList>
    </citation>
    <scope>NUCLEOTIDE SEQUENCE</scope>
    <source>
        <strain evidence="6">DSM 9987</strain>
    </source>
</reference>
<dbReference type="PANTHER" id="PTHR34139:SF1">
    <property type="entry name" value="RNASE MJ1380-RELATED"/>
    <property type="match status" value="1"/>
</dbReference>
<protein>
    <submittedName>
        <fullName evidence="6">DUF86 domain-containing protein</fullName>
    </submittedName>
</protein>
<keyword evidence="7" id="KW-1185">Reference proteome</keyword>
<dbReference type="EMBL" id="JAQQLI010000002">
    <property type="protein sequence ID" value="MDC7784554.1"/>
    <property type="molecule type" value="Genomic_DNA"/>
</dbReference>
<keyword evidence="1" id="KW-0597">Phosphoprotein</keyword>
<organism evidence="6 7">
    <name type="scientific">Rhodoplanes tepidamans</name>
    <name type="common">Rhodoplanes cryptolactis</name>
    <dbReference type="NCBI Taxonomy" id="200616"/>
    <lineage>
        <taxon>Bacteria</taxon>
        <taxon>Pseudomonadati</taxon>
        <taxon>Pseudomonadota</taxon>
        <taxon>Alphaproteobacteria</taxon>
        <taxon>Hyphomicrobiales</taxon>
        <taxon>Nitrobacteraceae</taxon>
        <taxon>Rhodoplanes</taxon>
    </lineage>
</organism>
<comment type="caution">
    <text evidence="6">The sequence shown here is derived from an EMBL/GenBank/DDBJ whole genome shotgun (WGS) entry which is preliminary data.</text>
</comment>
<evidence type="ECO:0000313" key="7">
    <source>
        <dbReference type="Proteomes" id="UP001165652"/>
    </source>
</evidence>
<name>A0ABT5J4J4_RHOTP</name>
<dbReference type="PANTHER" id="PTHR34139">
    <property type="entry name" value="UPF0331 PROTEIN MJ0127"/>
    <property type="match status" value="1"/>
</dbReference>
<dbReference type="Pfam" id="PF01934">
    <property type="entry name" value="HepT-like"/>
    <property type="match status" value="1"/>
</dbReference>